<dbReference type="Pfam" id="PF04349">
    <property type="entry name" value="MdoG"/>
    <property type="match status" value="1"/>
</dbReference>
<gene>
    <name evidence="7" type="ORF">SAMN05428963_103206</name>
</gene>
<reference evidence="7 8" key="1">
    <citation type="submission" date="2017-02" db="EMBL/GenBank/DDBJ databases">
        <authorList>
            <person name="Peterson S.W."/>
        </authorList>
    </citation>
    <scope>NUCLEOTIDE SEQUENCE [LARGE SCALE GENOMIC DNA]</scope>
    <source>
        <strain evidence="7 8">USBA 369</strain>
    </source>
</reference>
<dbReference type="InterPro" id="IPR014756">
    <property type="entry name" value="Ig_E-set"/>
</dbReference>
<accession>A0A1T4NVC7</accession>
<comment type="pathway">
    <text evidence="2">Glycan metabolism; osmoregulated periplasmic glucan (OPG) biosynthesis.</text>
</comment>
<dbReference type="SUPFAM" id="SSF81296">
    <property type="entry name" value="E set domains"/>
    <property type="match status" value="1"/>
</dbReference>
<dbReference type="SUPFAM" id="SSF74650">
    <property type="entry name" value="Galactose mutarotase-like"/>
    <property type="match status" value="1"/>
</dbReference>
<dbReference type="GO" id="GO:0003824">
    <property type="term" value="F:catalytic activity"/>
    <property type="evidence" value="ECO:0007669"/>
    <property type="project" value="InterPro"/>
</dbReference>
<protein>
    <submittedName>
        <fullName evidence="7">Glucans biosynthesis protein</fullName>
    </submittedName>
</protein>
<comment type="similarity">
    <text evidence="3">Belongs to the OpgD/OpgG family.</text>
</comment>
<dbReference type="GO" id="GO:0051274">
    <property type="term" value="P:beta-glucan biosynthetic process"/>
    <property type="evidence" value="ECO:0007669"/>
    <property type="project" value="TreeGrafter"/>
</dbReference>
<dbReference type="Gene3D" id="2.70.98.10">
    <property type="match status" value="1"/>
</dbReference>
<dbReference type="OrthoDB" id="9777817at2"/>
<dbReference type="InterPro" id="IPR007444">
    <property type="entry name" value="Glucan_biosyn_MdoG_C"/>
</dbReference>
<dbReference type="AlphaFoldDB" id="A0A1T4NVC7"/>
<dbReference type="RefSeq" id="WP_078707316.1">
    <property type="nucleotide sequence ID" value="NZ_FUXL01000003.1"/>
</dbReference>
<name>A0A1T4NVC7_9HYPH</name>
<dbReference type="GO" id="GO:0030246">
    <property type="term" value="F:carbohydrate binding"/>
    <property type="evidence" value="ECO:0007669"/>
    <property type="project" value="InterPro"/>
</dbReference>
<dbReference type="Gene3D" id="2.60.40.10">
    <property type="entry name" value="Immunoglobulins"/>
    <property type="match status" value="1"/>
</dbReference>
<keyword evidence="5" id="KW-0574">Periplasm</keyword>
<dbReference type="InterPro" id="IPR011013">
    <property type="entry name" value="Gal_mutarotase_sf_dom"/>
</dbReference>
<evidence type="ECO:0000256" key="2">
    <source>
        <dbReference type="ARBA" id="ARBA00005001"/>
    </source>
</evidence>
<dbReference type="PIRSF" id="PIRSF006281">
    <property type="entry name" value="MdoG"/>
    <property type="match status" value="1"/>
</dbReference>
<dbReference type="PANTHER" id="PTHR30504">
    <property type="entry name" value="GLUCANS BIOSYNTHESIS PROTEIN"/>
    <property type="match status" value="1"/>
</dbReference>
<proteinExistence type="inferred from homology"/>
<evidence type="ECO:0000313" key="8">
    <source>
        <dbReference type="Proteomes" id="UP000190135"/>
    </source>
</evidence>
<evidence type="ECO:0000259" key="6">
    <source>
        <dbReference type="Pfam" id="PF04349"/>
    </source>
</evidence>
<dbReference type="PANTHER" id="PTHR30504:SF3">
    <property type="entry name" value="GLUCANS BIOSYNTHESIS PROTEIN D"/>
    <property type="match status" value="1"/>
</dbReference>
<sequence>MFDLTRRDILTQFAALALFPSLARASDTKSPLQFDPPEPFSFDLLVERAREMASRPYHPETVRNGDVLQRIDFDEHWKIKYRPEATLEIADGKAPVRFFHLGRYFQLPVNIHVVGGDTSQRLIYDPSLFCMPDDSPARELPHDIGFAGFRVLDPGKETDWLAILGAAYFRSSGQSGQYGLSARAVALDTAMPTAEEFPRFTDFYLAPSEHGTIVINCLINGPRIAGAFRMDCKKDGPVVMDISARFFARQDIPRVGLAPLTSMFWYSETDPSRRKDWRPEIHDSDGLAIWSGNGERLWRPLNDPHRVMTSSFMDTSPKGFGLLQRDRNFENYQDDGVFYDKRSSVWIEPKGDWGKGAVQLVEIPTDDETSDNIVAYWVAEKPVKAGDELALDYLLTWSDEEPHLSTMGRVVATRLGRGGRPGQEHPEGFVKFVVDFDGGPVAELPRFAEGIKAVVTASRGKLTDISCYSVKVGTAWRAMFDLTVEGTEPVEMRLYMTQDGKTLTETWAYQYLPESAPADKFGKG</sequence>
<dbReference type="Proteomes" id="UP000190135">
    <property type="component" value="Unassembled WGS sequence"/>
</dbReference>
<evidence type="ECO:0000256" key="1">
    <source>
        <dbReference type="ARBA" id="ARBA00004418"/>
    </source>
</evidence>
<dbReference type="EMBL" id="FUXL01000003">
    <property type="protein sequence ID" value="SJZ83077.1"/>
    <property type="molecule type" value="Genomic_DNA"/>
</dbReference>
<evidence type="ECO:0000256" key="4">
    <source>
        <dbReference type="ARBA" id="ARBA00022729"/>
    </source>
</evidence>
<dbReference type="InterPro" id="IPR013783">
    <property type="entry name" value="Ig-like_fold"/>
</dbReference>
<evidence type="ECO:0000256" key="3">
    <source>
        <dbReference type="ARBA" id="ARBA00009284"/>
    </source>
</evidence>
<keyword evidence="4" id="KW-0732">Signal</keyword>
<evidence type="ECO:0000256" key="5">
    <source>
        <dbReference type="ARBA" id="ARBA00022764"/>
    </source>
</evidence>
<dbReference type="InterPro" id="IPR014438">
    <property type="entry name" value="Glucan_biosyn_MdoG/MdoD"/>
</dbReference>
<dbReference type="UniPathway" id="UPA00637"/>
<dbReference type="GO" id="GO:0030288">
    <property type="term" value="C:outer membrane-bounded periplasmic space"/>
    <property type="evidence" value="ECO:0007669"/>
    <property type="project" value="TreeGrafter"/>
</dbReference>
<comment type="subcellular location">
    <subcellularLocation>
        <location evidence="1">Periplasm</location>
    </subcellularLocation>
</comment>
<feature type="domain" description="Glucan biosynthesis periplasmic MdoG C-terminal" evidence="6">
    <location>
        <begin position="40"/>
        <end position="511"/>
    </location>
</feature>
<keyword evidence="8" id="KW-1185">Reference proteome</keyword>
<organism evidence="7 8">
    <name type="scientific">Consotaella salsifontis</name>
    <dbReference type="NCBI Taxonomy" id="1365950"/>
    <lineage>
        <taxon>Bacteria</taxon>
        <taxon>Pseudomonadati</taxon>
        <taxon>Pseudomonadota</taxon>
        <taxon>Alphaproteobacteria</taxon>
        <taxon>Hyphomicrobiales</taxon>
        <taxon>Aurantimonadaceae</taxon>
        <taxon>Consotaella</taxon>
    </lineage>
</organism>
<evidence type="ECO:0000313" key="7">
    <source>
        <dbReference type="EMBL" id="SJZ83077.1"/>
    </source>
</evidence>
<dbReference type="InterPro" id="IPR014718">
    <property type="entry name" value="GH-type_carb-bd"/>
</dbReference>